<dbReference type="Pfam" id="PF13377">
    <property type="entry name" value="Peripla_BP_3"/>
    <property type="match status" value="1"/>
</dbReference>
<evidence type="ECO:0000313" key="6">
    <source>
        <dbReference type="Proteomes" id="UP000012429"/>
    </source>
</evidence>
<evidence type="ECO:0000313" key="5">
    <source>
        <dbReference type="EMBL" id="ENN88847.1"/>
    </source>
</evidence>
<keyword evidence="6" id="KW-1185">Reference proteome</keyword>
<dbReference type="EMBL" id="AQHN01000011">
    <property type="protein sequence ID" value="ENN88847.1"/>
    <property type="molecule type" value="Genomic_DNA"/>
</dbReference>
<evidence type="ECO:0000259" key="4">
    <source>
        <dbReference type="PROSITE" id="PS50932"/>
    </source>
</evidence>
<dbReference type="SUPFAM" id="SSF53822">
    <property type="entry name" value="Periplasmic binding protein-like I"/>
    <property type="match status" value="1"/>
</dbReference>
<dbReference type="Gene3D" id="3.40.50.2300">
    <property type="match status" value="2"/>
</dbReference>
<dbReference type="AlphaFoldDB" id="N6VCQ7"/>
<feature type="domain" description="HTH lacI-type" evidence="4">
    <location>
        <begin position="16"/>
        <end position="70"/>
    </location>
</feature>
<dbReference type="GO" id="GO:0003700">
    <property type="term" value="F:DNA-binding transcription factor activity"/>
    <property type="evidence" value="ECO:0007669"/>
    <property type="project" value="TreeGrafter"/>
</dbReference>
<evidence type="ECO:0000256" key="3">
    <source>
        <dbReference type="ARBA" id="ARBA00023163"/>
    </source>
</evidence>
<name>N6VCQ7_9HYPH</name>
<evidence type="ECO:0000256" key="2">
    <source>
        <dbReference type="ARBA" id="ARBA00023125"/>
    </source>
</evidence>
<protein>
    <submittedName>
        <fullName evidence="5">Transcriptional regulator, LacI family</fullName>
    </submittedName>
</protein>
<dbReference type="CDD" id="cd20010">
    <property type="entry name" value="PBP1_AglR-like"/>
    <property type="match status" value="1"/>
</dbReference>
<evidence type="ECO:0000256" key="1">
    <source>
        <dbReference type="ARBA" id="ARBA00023015"/>
    </source>
</evidence>
<dbReference type="PROSITE" id="PS50932">
    <property type="entry name" value="HTH_LACI_2"/>
    <property type="match status" value="1"/>
</dbReference>
<dbReference type="InterPro" id="IPR028082">
    <property type="entry name" value="Peripla_BP_I"/>
</dbReference>
<dbReference type="Gene3D" id="1.10.260.40">
    <property type="entry name" value="lambda repressor-like DNA-binding domains"/>
    <property type="match status" value="1"/>
</dbReference>
<dbReference type="InterPro" id="IPR000843">
    <property type="entry name" value="HTH_LacI"/>
</dbReference>
<dbReference type="STRING" id="363754.RHSP_11736"/>
<accession>N6VCQ7</accession>
<organism evidence="5 6">
    <name type="scientific">Rhizobium freirei PRF 81</name>
    <dbReference type="NCBI Taxonomy" id="363754"/>
    <lineage>
        <taxon>Bacteria</taxon>
        <taxon>Pseudomonadati</taxon>
        <taxon>Pseudomonadota</taxon>
        <taxon>Alphaproteobacteria</taxon>
        <taxon>Hyphomicrobiales</taxon>
        <taxon>Rhizobiaceae</taxon>
        <taxon>Rhizobium/Agrobacterium group</taxon>
        <taxon>Rhizobium</taxon>
    </lineage>
</organism>
<dbReference type="PANTHER" id="PTHR30146">
    <property type="entry name" value="LACI-RELATED TRANSCRIPTIONAL REPRESSOR"/>
    <property type="match status" value="1"/>
</dbReference>
<reference evidence="5 6" key="1">
    <citation type="journal article" date="2012" name="BMC Genomics">
        <title>Genomic basis of broad host range and environmental adaptability of Rhizobium tropici CIAT 899 and Rhizobium sp. PRF 81 which are used in inoculants for common bean (Phaseolus vulgaris L.).</title>
        <authorList>
            <person name="Ormeno-Orrillo E."/>
            <person name="Menna P."/>
            <person name="Almeida L.G."/>
            <person name="Ollero F.J."/>
            <person name="Nicolas M.F."/>
            <person name="Pains Rodrigues E."/>
            <person name="Shigueyoshi Nakatani A."/>
            <person name="Silva Batista J.S."/>
            <person name="Oliveira Chueire L.M."/>
            <person name="Souza R.C."/>
            <person name="Ribeiro Vasconcelos A.T."/>
            <person name="Megias M."/>
            <person name="Hungria M."/>
            <person name="Martinez-Romero E."/>
        </authorList>
    </citation>
    <scope>NUCLEOTIDE SEQUENCE [LARGE SCALE GENOMIC DNA]</scope>
    <source>
        <strain evidence="5 6">PRF 81</strain>
    </source>
</reference>
<dbReference type="InterPro" id="IPR046335">
    <property type="entry name" value="LacI/GalR-like_sensor"/>
</dbReference>
<gene>
    <name evidence="5" type="ORF">RHSP_11736</name>
</gene>
<dbReference type="InterPro" id="IPR010982">
    <property type="entry name" value="Lambda_DNA-bd_dom_sf"/>
</dbReference>
<dbReference type="PANTHER" id="PTHR30146:SF109">
    <property type="entry name" value="HTH-TYPE TRANSCRIPTIONAL REGULATOR GALS"/>
    <property type="match status" value="1"/>
</dbReference>
<keyword evidence="3" id="KW-0804">Transcription</keyword>
<dbReference type="GO" id="GO:0000976">
    <property type="term" value="F:transcription cis-regulatory region binding"/>
    <property type="evidence" value="ECO:0007669"/>
    <property type="project" value="TreeGrafter"/>
</dbReference>
<keyword evidence="2" id="KW-0238">DNA-binding</keyword>
<comment type="caution">
    <text evidence="5">The sequence shown here is derived from an EMBL/GenBank/DDBJ whole genome shotgun (WGS) entry which is preliminary data.</text>
</comment>
<dbReference type="Proteomes" id="UP000012429">
    <property type="component" value="Unassembled WGS sequence"/>
</dbReference>
<proteinExistence type="predicted"/>
<sequence length="358" mass="39549">MRWHHSGEELEEPKYVNLKQLSQMLGLSQTTVSRALNGYPEVNRETRERVLKAVRETGYRPNKAAQRLATGKAGSIGLVMPTSPGNSSDVHFSEFLTGLGEEALRHDFHFVLTPADPNDEVGALKRLAASGNVDALFVNYMRGHDPRLEMLKTLSMPFLVHGRSIGSEPDYPFLDIDNEAAFYEATKLLLQLGHKRFALLNGPIYLDFAIRRKNGVEAALAERGLALDEACVSHTAMTDEQGLLVMERILQMEKKQRPTAVLCSSTVLALGAVRAINQAKLKLGEDISMIAHDDVLTLLKPENFTVPLTTTRSSLRVAGVRIAERLIGEIKRTETFPAQELWKAELIVRASTGVAPAD</sequence>
<dbReference type="PATRIC" id="fig|363754.4.peg.852"/>
<dbReference type="SUPFAM" id="SSF47413">
    <property type="entry name" value="lambda repressor-like DNA-binding domains"/>
    <property type="match status" value="1"/>
</dbReference>
<dbReference type="Pfam" id="PF00356">
    <property type="entry name" value="LacI"/>
    <property type="match status" value="1"/>
</dbReference>
<keyword evidence="1" id="KW-0805">Transcription regulation</keyword>
<dbReference type="SMART" id="SM00354">
    <property type="entry name" value="HTH_LACI"/>
    <property type="match status" value="1"/>
</dbReference>
<dbReference type="CDD" id="cd01392">
    <property type="entry name" value="HTH_LacI"/>
    <property type="match status" value="1"/>
</dbReference>